<reference evidence="1 2" key="1">
    <citation type="journal article" date="2014" name="Genome Announc.">
        <title>Draft Genome Sequence of Bacillus alcalophilus AV1934, a Classic Alkaliphile Isolated from Human Feces in 1934.</title>
        <authorList>
            <person name="Attie O."/>
            <person name="Jayaprakash A."/>
            <person name="Shah H."/>
            <person name="Paulsen I.T."/>
            <person name="Morino M."/>
            <person name="Takahashi Y."/>
            <person name="Narumi I."/>
            <person name="Sachidanandam R."/>
            <person name="Satoh K."/>
            <person name="Ito M."/>
            <person name="Krulwich T.A."/>
        </authorList>
    </citation>
    <scope>NUCLEOTIDE SEQUENCE [LARGE SCALE GENOMIC DNA]</scope>
    <source>
        <strain evidence="1 2">AV1934</strain>
    </source>
</reference>
<proteinExistence type="predicted"/>
<gene>
    <name evidence="1" type="ORF">BALCAV_0216495</name>
</gene>
<dbReference type="EMBL" id="ALPT02000063">
    <property type="protein sequence ID" value="KGA96396.1"/>
    <property type="molecule type" value="Genomic_DNA"/>
</dbReference>
<keyword evidence="2" id="KW-1185">Reference proteome</keyword>
<sequence length="72" mass="8551">MLKLLNEFSTFYFLLFDTTTDTSFKKNILLEFYHKVITKMKRFIMLEEKLVGGSRPKRGMATKKDLLNNVKK</sequence>
<comment type="caution">
    <text evidence="1">The sequence shown here is derived from an EMBL/GenBank/DDBJ whole genome shotgun (WGS) entry which is preliminary data.</text>
</comment>
<dbReference type="AlphaFoldDB" id="A0A094WHW1"/>
<accession>A0A094WHW1</accession>
<name>A0A094WHW1_ALKAL</name>
<dbReference type="STRING" id="1218173.BALCAV_0216495"/>
<organism evidence="1 2">
    <name type="scientific">Alkalihalobacillus alcalophilus ATCC 27647 = CGMCC 1.3604</name>
    <dbReference type="NCBI Taxonomy" id="1218173"/>
    <lineage>
        <taxon>Bacteria</taxon>
        <taxon>Bacillati</taxon>
        <taxon>Bacillota</taxon>
        <taxon>Bacilli</taxon>
        <taxon>Bacillales</taxon>
        <taxon>Bacillaceae</taxon>
        <taxon>Alkalihalobacillus</taxon>
    </lineage>
</organism>
<evidence type="ECO:0000313" key="2">
    <source>
        <dbReference type="Proteomes" id="UP000002754"/>
    </source>
</evidence>
<evidence type="ECO:0000313" key="1">
    <source>
        <dbReference type="EMBL" id="KGA96396.1"/>
    </source>
</evidence>
<protein>
    <submittedName>
        <fullName evidence="1">Uncharacterized protein</fullName>
    </submittedName>
</protein>
<dbReference type="Proteomes" id="UP000002754">
    <property type="component" value="Unassembled WGS sequence"/>
</dbReference>